<proteinExistence type="inferred from homology"/>
<dbReference type="RefSeq" id="WP_077835555.1">
    <property type="nucleotide sequence ID" value="NZ_CP096983.1"/>
</dbReference>
<evidence type="ECO:0000313" key="5">
    <source>
        <dbReference type="EMBL" id="URZ10504.1"/>
    </source>
</evidence>
<evidence type="ECO:0000256" key="3">
    <source>
        <dbReference type="ARBA" id="ARBA00022741"/>
    </source>
</evidence>
<dbReference type="PANTHER" id="PTHR42711">
    <property type="entry name" value="ABC TRANSPORTER ATP-BINDING PROTEIN"/>
    <property type="match status" value="1"/>
</dbReference>
<dbReference type="STRING" id="84029.CROST_42310"/>
<accession>A0A1S8KYS5</accession>
<dbReference type="AlphaFoldDB" id="A0A1S8KYS5"/>
<gene>
    <name evidence="5" type="primary">lnrL_5</name>
    <name evidence="5" type="ORF">CROST_012140</name>
</gene>
<dbReference type="SMART" id="SM00382">
    <property type="entry name" value="AAA"/>
    <property type="match status" value="1"/>
</dbReference>
<dbReference type="GO" id="GO:0016887">
    <property type="term" value="F:ATP hydrolysis activity"/>
    <property type="evidence" value="ECO:0007669"/>
    <property type="project" value="InterPro"/>
</dbReference>
<name>A0A1S8KYS5_9CLOT</name>
<evidence type="ECO:0000256" key="4">
    <source>
        <dbReference type="ARBA" id="ARBA00022840"/>
    </source>
</evidence>
<dbReference type="KEGG" id="crw:CROST_012140"/>
<dbReference type="Gene3D" id="3.40.50.300">
    <property type="entry name" value="P-loop containing nucleotide triphosphate hydrolases"/>
    <property type="match status" value="1"/>
</dbReference>
<dbReference type="InterPro" id="IPR017871">
    <property type="entry name" value="ABC_transporter-like_CS"/>
</dbReference>
<dbReference type="InterPro" id="IPR050763">
    <property type="entry name" value="ABC_transporter_ATP-binding"/>
</dbReference>
<dbReference type="PANTHER" id="PTHR42711:SF5">
    <property type="entry name" value="ABC TRANSPORTER ATP-BINDING PROTEIN NATA"/>
    <property type="match status" value="1"/>
</dbReference>
<evidence type="ECO:0000313" key="6">
    <source>
        <dbReference type="Proteomes" id="UP000190951"/>
    </source>
</evidence>
<evidence type="ECO:0000256" key="1">
    <source>
        <dbReference type="ARBA" id="ARBA00005417"/>
    </source>
</evidence>
<keyword evidence="2" id="KW-0813">Transport</keyword>
<dbReference type="EC" id="3.6.3.-" evidence="5"/>
<dbReference type="Proteomes" id="UP000190951">
    <property type="component" value="Chromosome"/>
</dbReference>
<keyword evidence="4 5" id="KW-0067">ATP-binding</keyword>
<protein>
    <submittedName>
        <fullName evidence="5">Linearmycin resistance ATP-binding protein LnrL</fullName>
        <ecNumber evidence="5">3.6.3.-</ecNumber>
    </submittedName>
</protein>
<evidence type="ECO:0000256" key="2">
    <source>
        <dbReference type="ARBA" id="ARBA00022448"/>
    </source>
</evidence>
<dbReference type="InterPro" id="IPR003439">
    <property type="entry name" value="ABC_transporter-like_ATP-bd"/>
</dbReference>
<dbReference type="InterPro" id="IPR027417">
    <property type="entry name" value="P-loop_NTPase"/>
</dbReference>
<dbReference type="SUPFAM" id="SSF52540">
    <property type="entry name" value="P-loop containing nucleoside triphosphate hydrolases"/>
    <property type="match status" value="1"/>
</dbReference>
<keyword evidence="5" id="KW-0378">Hydrolase</keyword>
<dbReference type="EMBL" id="CP096983">
    <property type="protein sequence ID" value="URZ10504.1"/>
    <property type="molecule type" value="Genomic_DNA"/>
</dbReference>
<keyword evidence="3" id="KW-0547">Nucleotide-binding</keyword>
<dbReference type="Pfam" id="PF00005">
    <property type="entry name" value="ABC_tran"/>
    <property type="match status" value="1"/>
</dbReference>
<dbReference type="PROSITE" id="PS00211">
    <property type="entry name" value="ABC_TRANSPORTER_1"/>
    <property type="match status" value="1"/>
</dbReference>
<comment type="similarity">
    <text evidence="1">Belongs to the ABC transporter superfamily.</text>
</comment>
<dbReference type="PROSITE" id="PS50893">
    <property type="entry name" value="ABC_TRANSPORTER_2"/>
    <property type="match status" value="1"/>
</dbReference>
<dbReference type="InterPro" id="IPR003593">
    <property type="entry name" value="AAA+_ATPase"/>
</dbReference>
<reference evidence="5 6" key="1">
    <citation type="submission" date="2022-04" db="EMBL/GenBank/DDBJ databases">
        <title>Genome sequence of C. roseum typestrain.</title>
        <authorList>
            <person name="Poehlein A."/>
            <person name="Schoch T."/>
            <person name="Duerre P."/>
            <person name="Daniel R."/>
        </authorList>
    </citation>
    <scope>NUCLEOTIDE SEQUENCE [LARGE SCALE GENOMIC DNA]</scope>
    <source>
        <strain evidence="5 6">DSM 7320</strain>
    </source>
</reference>
<sequence length="308" mass="34351">MDKIIEVEGLVKKYNDLTAVKGISFHVNKGELFAFLGTNGAGKSTTIDILCTLKSYTKGYIKINGNELGKQDSEIRKDIGIVFQKSLLDPLLTINENLKVRASFYGLTGKEANKRIEEISEVIGLNDLLSRRYGQLSGGQRRKADIARALLNTPKILFLDEPTTGLDPQTRVFVWDTVNKLQKNSQVTVFLTTHYMEEAACADRITIINKGNIVAEGTPQYLKDKYAFDVMKVVPKSEEKLLEFIKMQNLTHFLQGGAFVIKVTSTLKALELLNLHKENIESFEVQKGNMDDVFLNIIGNKTEIGGGS</sequence>
<dbReference type="GO" id="GO:0005524">
    <property type="term" value="F:ATP binding"/>
    <property type="evidence" value="ECO:0007669"/>
    <property type="project" value="UniProtKB-KW"/>
</dbReference>
<keyword evidence="6" id="KW-1185">Reference proteome</keyword>
<organism evidence="5 6">
    <name type="scientific">Clostridium felsineum</name>
    <dbReference type="NCBI Taxonomy" id="36839"/>
    <lineage>
        <taxon>Bacteria</taxon>
        <taxon>Bacillati</taxon>
        <taxon>Bacillota</taxon>
        <taxon>Clostridia</taxon>
        <taxon>Eubacteriales</taxon>
        <taxon>Clostridiaceae</taxon>
        <taxon>Clostridium</taxon>
    </lineage>
</organism>